<evidence type="ECO:0000313" key="2">
    <source>
        <dbReference type="Proteomes" id="UP000198607"/>
    </source>
</evidence>
<gene>
    <name evidence="1" type="ORF">SAMN05660652_00621</name>
</gene>
<protein>
    <submittedName>
        <fullName evidence="1">Type III secretion protein F</fullName>
    </submittedName>
</protein>
<keyword evidence="2" id="KW-1185">Reference proteome</keyword>
<dbReference type="Pfam" id="PF09392">
    <property type="entry name" value="T3SS_needle_F"/>
    <property type="match status" value="1"/>
</dbReference>
<dbReference type="OrthoDB" id="8657120at2"/>
<dbReference type="EMBL" id="FNCY01000001">
    <property type="protein sequence ID" value="SDG74934.1"/>
    <property type="molecule type" value="Genomic_DNA"/>
</dbReference>
<dbReference type="InterPro" id="IPR021123">
    <property type="entry name" value="T3SS_needle-like"/>
</dbReference>
<dbReference type="InterPro" id="IPR037203">
    <property type="entry name" value="T3SS_needle-like_sf"/>
</dbReference>
<dbReference type="RefSeq" id="WP_091933157.1">
    <property type="nucleotide sequence ID" value="NZ_FNCY01000001.1"/>
</dbReference>
<reference evidence="1 2" key="1">
    <citation type="submission" date="2016-10" db="EMBL/GenBank/DDBJ databases">
        <authorList>
            <person name="de Groot N.N."/>
        </authorList>
    </citation>
    <scope>NUCLEOTIDE SEQUENCE [LARGE SCALE GENOMIC DNA]</scope>
    <source>
        <strain evidence="1 2">DSM 5885</strain>
    </source>
</reference>
<name>A0A1G7WSQ9_9RHOO</name>
<accession>A0A1G7WSQ9</accession>
<dbReference type="STRING" id="83767.SAMN05660652_00621"/>
<dbReference type="SUPFAM" id="SSF140129">
    <property type="entry name" value="MxiH-like"/>
    <property type="match status" value="1"/>
</dbReference>
<dbReference type="Gene3D" id="1.20.58.90">
    <property type="match status" value="1"/>
</dbReference>
<sequence>MTINNLNFDYVGTTVANVIGTAESALKAKISTLDSATASPAELLLLQQDISKWAIMTEIQSTLVKTISDAMKGIIQKSG</sequence>
<dbReference type="Proteomes" id="UP000198607">
    <property type="component" value="Unassembled WGS sequence"/>
</dbReference>
<proteinExistence type="predicted"/>
<evidence type="ECO:0000313" key="1">
    <source>
        <dbReference type="EMBL" id="SDG74934.1"/>
    </source>
</evidence>
<organism evidence="1 2">
    <name type="scientific">Propionivibrio dicarboxylicus</name>
    <dbReference type="NCBI Taxonomy" id="83767"/>
    <lineage>
        <taxon>Bacteria</taxon>
        <taxon>Pseudomonadati</taxon>
        <taxon>Pseudomonadota</taxon>
        <taxon>Betaproteobacteria</taxon>
        <taxon>Rhodocyclales</taxon>
        <taxon>Rhodocyclaceae</taxon>
        <taxon>Propionivibrio</taxon>
    </lineage>
</organism>
<dbReference type="GO" id="GO:0015031">
    <property type="term" value="P:protein transport"/>
    <property type="evidence" value="ECO:0007669"/>
    <property type="project" value="InterPro"/>
</dbReference>
<dbReference type="AlphaFoldDB" id="A0A1G7WSQ9"/>